<dbReference type="PANTHER" id="PTHR34598:SF3">
    <property type="entry name" value="OXIDOREDUCTASE AN1597"/>
    <property type="match status" value="1"/>
</dbReference>
<keyword evidence="1" id="KW-0560">Oxidoreductase</keyword>
<dbReference type="PANTHER" id="PTHR34598">
    <property type="entry name" value="BLL6449 PROTEIN"/>
    <property type="match status" value="1"/>
</dbReference>
<evidence type="ECO:0000256" key="1">
    <source>
        <dbReference type="ARBA" id="ARBA00023002"/>
    </source>
</evidence>
<protein>
    <recommendedName>
        <fullName evidence="5">Methyltransferase</fullName>
    </recommendedName>
</protein>
<evidence type="ECO:0008006" key="5">
    <source>
        <dbReference type="Google" id="ProtNLM"/>
    </source>
</evidence>
<dbReference type="InterPro" id="IPR044053">
    <property type="entry name" value="AsaB-like"/>
</dbReference>
<keyword evidence="4" id="KW-1185">Reference proteome</keyword>
<reference evidence="3" key="1">
    <citation type="journal article" date="2020" name="Stud. Mycol.">
        <title>101 Dothideomycetes genomes: a test case for predicting lifestyles and emergence of pathogens.</title>
        <authorList>
            <person name="Haridas S."/>
            <person name="Albert R."/>
            <person name="Binder M."/>
            <person name="Bloem J."/>
            <person name="Labutti K."/>
            <person name="Salamov A."/>
            <person name="Andreopoulos B."/>
            <person name="Baker S."/>
            <person name="Barry K."/>
            <person name="Bills G."/>
            <person name="Bluhm B."/>
            <person name="Cannon C."/>
            <person name="Castanera R."/>
            <person name="Culley D."/>
            <person name="Daum C."/>
            <person name="Ezra D."/>
            <person name="Gonzalez J."/>
            <person name="Henrissat B."/>
            <person name="Kuo A."/>
            <person name="Liang C."/>
            <person name="Lipzen A."/>
            <person name="Lutzoni F."/>
            <person name="Magnuson J."/>
            <person name="Mondo S."/>
            <person name="Nolan M."/>
            <person name="Ohm R."/>
            <person name="Pangilinan J."/>
            <person name="Park H.-J."/>
            <person name="Ramirez L."/>
            <person name="Alfaro M."/>
            <person name="Sun H."/>
            <person name="Tritt A."/>
            <person name="Yoshinaga Y."/>
            <person name="Zwiers L.-H."/>
            <person name="Turgeon B."/>
            <person name="Goodwin S."/>
            <person name="Spatafora J."/>
            <person name="Crous P."/>
            <person name="Grigoriev I."/>
        </authorList>
    </citation>
    <scope>NUCLEOTIDE SEQUENCE</scope>
    <source>
        <strain evidence="3">CBS 627.86</strain>
    </source>
</reference>
<name>A0A6A5ZA78_9PLEO</name>
<proteinExistence type="inferred from homology"/>
<dbReference type="EMBL" id="ML977321">
    <property type="protein sequence ID" value="KAF2116370.1"/>
    <property type="molecule type" value="Genomic_DNA"/>
</dbReference>
<dbReference type="AlphaFoldDB" id="A0A6A5ZA78"/>
<evidence type="ECO:0000313" key="3">
    <source>
        <dbReference type="EMBL" id="KAF2116370.1"/>
    </source>
</evidence>
<organism evidence="3 4">
    <name type="scientific">Lophiotrema nucula</name>
    <dbReference type="NCBI Taxonomy" id="690887"/>
    <lineage>
        <taxon>Eukaryota</taxon>
        <taxon>Fungi</taxon>
        <taxon>Dikarya</taxon>
        <taxon>Ascomycota</taxon>
        <taxon>Pezizomycotina</taxon>
        <taxon>Dothideomycetes</taxon>
        <taxon>Pleosporomycetidae</taxon>
        <taxon>Pleosporales</taxon>
        <taxon>Lophiotremataceae</taxon>
        <taxon>Lophiotrema</taxon>
    </lineage>
</organism>
<dbReference type="GO" id="GO:0016491">
    <property type="term" value="F:oxidoreductase activity"/>
    <property type="evidence" value="ECO:0007669"/>
    <property type="project" value="UniProtKB-KW"/>
</dbReference>
<dbReference type="NCBIfam" id="NF041278">
    <property type="entry name" value="CmcJ_NvfI_EfuI"/>
    <property type="match status" value="1"/>
</dbReference>
<dbReference type="OrthoDB" id="412788at2759"/>
<gene>
    <name evidence="3" type="ORF">BDV96DRAFT_686742</name>
</gene>
<dbReference type="Proteomes" id="UP000799770">
    <property type="component" value="Unassembled WGS sequence"/>
</dbReference>
<accession>A0A6A5ZA78</accession>
<evidence type="ECO:0000256" key="2">
    <source>
        <dbReference type="ARBA" id="ARBA00023604"/>
    </source>
</evidence>
<evidence type="ECO:0000313" key="4">
    <source>
        <dbReference type="Proteomes" id="UP000799770"/>
    </source>
</evidence>
<comment type="similarity">
    <text evidence="2">Belongs to the asaB hydroxylase/desaturase family.</text>
</comment>
<sequence>MAAAGEDISTSIDFVADLPLYREEKLYFLNLPAAETAGADFDSIQTTNIQWNRPSVKIQSMRDKNLTLDRNGFCYLQHGSEHIQDVRLGAEWIPKYRKETEDLLRDVLKPDFVLCYNHKIRKNAPIKFDSFDPTDPTLVEETATGAHDISVDTVPRKVSQILSEDQRQLYLQPDYRIRLVNTWRPLLPVCEDRPLALCDYTSMDPTDLLATDRVYPTWVQEIYYLKHNPKQRWFWLPKQTSSEPFLFLTFDSHPQANARYCPHVSVDNPLTPANAPPRESIETRSIVISRIEGVADG</sequence>